<evidence type="ECO:0000256" key="1">
    <source>
        <dbReference type="ARBA" id="ARBA00023015"/>
    </source>
</evidence>
<reference evidence="6" key="1">
    <citation type="journal article" date="2019" name="Int. J. Syst. Evol. Microbiol.">
        <title>The Global Catalogue of Microorganisms (GCM) 10K type strain sequencing project: providing services to taxonomists for standard genome sequencing and annotation.</title>
        <authorList>
            <consortium name="The Broad Institute Genomics Platform"/>
            <consortium name="The Broad Institute Genome Sequencing Center for Infectious Disease"/>
            <person name="Wu L."/>
            <person name="Ma J."/>
        </authorList>
    </citation>
    <scope>NUCLEOTIDE SEQUENCE [LARGE SCALE GENOMIC DNA]</scope>
    <source>
        <strain evidence="6">JCM 8542</strain>
    </source>
</reference>
<dbReference type="InterPro" id="IPR001387">
    <property type="entry name" value="Cro/C1-type_HTH"/>
</dbReference>
<sequence>MSTAFSVLSAAIDEAMADAESGDTKLQREHRTLEIATVPIYSPERIKSIRQREGVTQRTFASYFGVSCRTVKAWETGRNQPSGPSSRLLHLLENNQCSIVG</sequence>
<keyword evidence="1" id="KW-0805">Transcription regulation</keyword>
<comment type="caution">
    <text evidence="5">The sequence shown here is derived from an EMBL/GenBank/DDBJ whole genome shotgun (WGS) entry which is preliminary data.</text>
</comment>
<dbReference type="Proteomes" id="UP001500399">
    <property type="component" value="Unassembled WGS sequence"/>
</dbReference>
<gene>
    <name evidence="5" type="primary">nadS</name>
    <name evidence="5" type="ORF">GCM10008919_20930</name>
</gene>
<evidence type="ECO:0000256" key="2">
    <source>
        <dbReference type="ARBA" id="ARBA00023125"/>
    </source>
</evidence>
<dbReference type="PROSITE" id="PS50943">
    <property type="entry name" value="HTH_CROC1"/>
    <property type="match status" value="1"/>
</dbReference>
<evidence type="ECO:0000313" key="5">
    <source>
        <dbReference type="EMBL" id="GAA0217641.1"/>
    </source>
</evidence>
<dbReference type="PANTHER" id="PTHR36511:SF3">
    <property type="entry name" value="ANTITOXIN HIGA-2"/>
    <property type="match status" value="1"/>
</dbReference>
<dbReference type="SUPFAM" id="SSF47413">
    <property type="entry name" value="lambda repressor-like DNA-binding domains"/>
    <property type="match status" value="1"/>
</dbReference>
<organism evidence="5 6">
    <name type="scientific">Selenomonas dianae</name>
    <dbReference type="NCBI Taxonomy" id="135079"/>
    <lineage>
        <taxon>Bacteria</taxon>
        <taxon>Bacillati</taxon>
        <taxon>Bacillota</taxon>
        <taxon>Negativicutes</taxon>
        <taxon>Selenomonadales</taxon>
        <taxon>Selenomonadaceae</taxon>
        <taxon>Selenomonas</taxon>
    </lineage>
</organism>
<dbReference type="Pfam" id="PF01381">
    <property type="entry name" value="HTH_3"/>
    <property type="match status" value="1"/>
</dbReference>
<dbReference type="InterPro" id="IPR052359">
    <property type="entry name" value="HTH-type_reg/antitoxin"/>
</dbReference>
<dbReference type="RefSeq" id="WP_304987573.1">
    <property type="nucleotide sequence ID" value="NZ_BAAACR010000017.1"/>
</dbReference>
<accession>A0ABP3CX76</accession>
<keyword evidence="2" id="KW-0238">DNA-binding</keyword>
<name>A0ABP3CX76_9FIRM</name>
<keyword evidence="6" id="KW-1185">Reference proteome</keyword>
<dbReference type="Gene3D" id="1.10.260.40">
    <property type="entry name" value="lambda repressor-like DNA-binding domains"/>
    <property type="match status" value="1"/>
</dbReference>
<protein>
    <submittedName>
        <fullName evidence="5">NadS family protein</fullName>
    </submittedName>
</protein>
<evidence type="ECO:0000313" key="6">
    <source>
        <dbReference type="Proteomes" id="UP001500399"/>
    </source>
</evidence>
<dbReference type="PANTHER" id="PTHR36511">
    <property type="entry name" value="MERR FAMILY BACTERIAL REGULATORY PROTEIN"/>
    <property type="match status" value="1"/>
</dbReference>
<feature type="domain" description="HTH cro/C1-type" evidence="4">
    <location>
        <begin position="46"/>
        <end position="82"/>
    </location>
</feature>
<evidence type="ECO:0000259" key="4">
    <source>
        <dbReference type="PROSITE" id="PS50943"/>
    </source>
</evidence>
<keyword evidence="3" id="KW-0804">Transcription</keyword>
<proteinExistence type="predicted"/>
<dbReference type="EMBL" id="BAAACR010000017">
    <property type="protein sequence ID" value="GAA0217641.1"/>
    <property type="molecule type" value="Genomic_DNA"/>
</dbReference>
<evidence type="ECO:0000256" key="3">
    <source>
        <dbReference type="ARBA" id="ARBA00023163"/>
    </source>
</evidence>
<dbReference type="InterPro" id="IPR010982">
    <property type="entry name" value="Lambda_DNA-bd_dom_sf"/>
</dbReference>
<dbReference type="CDD" id="cd00093">
    <property type="entry name" value="HTH_XRE"/>
    <property type="match status" value="1"/>
</dbReference>